<keyword evidence="4 6" id="KW-0560">Oxidoreductase</keyword>
<keyword evidence="2 6" id="KW-0575">Peroxidase</keyword>
<dbReference type="FunFam" id="3.40.30.10:FF:000025">
    <property type="entry name" value="Glutathione peroxidase"/>
    <property type="match status" value="1"/>
</dbReference>
<dbReference type="GO" id="GO:0004601">
    <property type="term" value="F:peroxidase activity"/>
    <property type="evidence" value="ECO:0007669"/>
    <property type="project" value="UniProtKB-KW"/>
</dbReference>
<feature type="active site" evidence="5">
    <location>
        <position position="84"/>
    </location>
</feature>
<dbReference type="PROSITE" id="PS00763">
    <property type="entry name" value="GLUTATHIONE_PEROXID_2"/>
    <property type="match status" value="1"/>
</dbReference>
<dbReference type="PROSITE" id="PS51352">
    <property type="entry name" value="THIOREDOXIN_2"/>
    <property type="match status" value="1"/>
</dbReference>
<keyword evidence="3" id="KW-0712">Selenocysteine</keyword>
<dbReference type="Gene3D" id="3.40.30.10">
    <property type="entry name" value="Glutaredoxin"/>
    <property type="match status" value="1"/>
</dbReference>
<dbReference type="AlphaFoldDB" id="A0A9P0AQL3"/>
<dbReference type="InterPro" id="IPR029760">
    <property type="entry name" value="GPX_CS"/>
</dbReference>
<keyword evidence="10" id="KW-1185">Reference proteome</keyword>
<dbReference type="InterPro" id="IPR013766">
    <property type="entry name" value="Thioredoxin_domain"/>
</dbReference>
<proteinExistence type="inferred from homology"/>
<feature type="region of interest" description="Disordered" evidence="7">
    <location>
        <begin position="1"/>
        <end position="40"/>
    </location>
</feature>
<dbReference type="Pfam" id="PF00255">
    <property type="entry name" value="GSHPx"/>
    <property type="match status" value="1"/>
</dbReference>
<dbReference type="PANTHER" id="PTHR11592:SF134">
    <property type="entry name" value="PHOSPHOLIPID HYDROPEROXIDE GLUTATHIONE PEROXIDASE"/>
    <property type="match status" value="1"/>
</dbReference>
<dbReference type="PROSITE" id="PS51355">
    <property type="entry name" value="GLUTATHIONE_PEROXID_3"/>
    <property type="match status" value="1"/>
</dbReference>
<reference evidence="9" key="1">
    <citation type="submission" date="2021-12" db="EMBL/GenBank/DDBJ databases">
        <authorList>
            <person name="King R."/>
        </authorList>
    </citation>
    <scope>NUCLEOTIDE SEQUENCE</scope>
</reference>
<organism evidence="9 10">
    <name type="scientific">Brassicogethes aeneus</name>
    <name type="common">Rape pollen beetle</name>
    <name type="synonym">Meligethes aeneus</name>
    <dbReference type="NCBI Taxonomy" id="1431903"/>
    <lineage>
        <taxon>Eukaryota</taxon>
        <taxon>Metazoa</taxon>
        <taxon>Ecdysozoa</taxon>
        <taxon>Arthropoda</taxon>
        <taxon>Hexapoda</taxon>
        <taxon>Insecta</taxon>
        <taxon>Pterygota</taxon>
        <taxon>Neoptera</taxon>
        <taxon>Endopterygota</taxon>
        <taxon>Coleoptera</taxon>
        <taxon>Polyphaga</taxon>
        <taxon>Cucujiformia</taxon>
        <taxon>Nitidulidae</taxon>
        <taxon>Meligethinae</taxon>
        <taxon>Brassicogethes</taxon>
    </lineage>
</organism>
<gene>
    <name evidence="9" type="ORF">MELIAE_LOCUS810</name>
</gene>
<evidence type="ECO:0000256" key="6">
    <source>
        <dbReference type="RuleBase" id="RU000499"/>
    </source>
</evidence>
<dbReference type="InterPro" id="IPR000889">
    <property type="entry name" value="Glutathione_peroxidase"/>
</dbReference>
<sequence>MPPRRSARNAGKSPQTEEIQEIAIETKEKPKKSKKNAEINKVPEPWETAETIYEFTAKDINGEEVSLEKYKGHVCIIVNVASRCGHTKSNYEQFVELYDKYAKDKGLRILAFPCNQFGGQEPGDSAKICEFVKARNVKFDMFEKISVNGKNAHPLYKFMKEKIAGPNGKDIKWNFTKFIINEDGKVVERHVPAKKPLTLMESLEKLW</sequence>
<dbReference type="OrthoDB" id="446890at2759"/>
<evidence type="ECO:0000313" key="10">
    <source>
        <dbReference type="Proteomes" id="UP001154078"/>
    </source>
</evidence>
<evidence type="ECO:0000256" key="3">
    <source>
        <dbReference type="ARBA" id="ARBA00022933"/>
    </source>
</evidence>
<dbReference type="PIRSF" id="PIRSF000303">
    <property type="entry name" value="Glutathion_perox"/>
    <property type="match status" value="1"/>
</dbReference>
<evidence type="ECO:0000256" key="7">
    <source>
        <dbReference type="SAM" id="MobiDB-lite"/>
    </source>
</evidence>
<evidence type="ECO:0000259" key="8">
    <source>
        <dbReference type="PROSITE" id="PS51352"/>
    </source>
</evidence>
<evidence type="ECO:0000256" key="5">
    <source>
        <dbReference type="PIRSR" id="PIRSR000303-1"/>
    </source>
</evidence>
<protein>
    <recommendedName>
        <fullName evidence="6">Glutathione peroxidase</fullName>
    </recommendedName>
</protein>
<dbReference type="Proteomes" id="UP001154078">
    <property type="component" value="Chromosome 1"/>
</dbReference>
<dbReference type="PRINTS" id="PR01011">
    <property type="entry name" value="GLUTPROXDASE"/>
</dbReference>
<dbReference type="GO" id="GO:0006979">
    <property type="term" value="P:response to oxidative stress"/>
    <property type="evidence" value="ECO:0007669"/>
    <property type="project" value="InterPro"/>
</dbReference>
<evidence type="ECO:0000313" key="9">
    <source>
        <dbReference type="EMBL" id="CAH0546702.1"/>
    </source>
</evidence>
<comment type="similarity">
    <text evidence="1 6">Belongs to the glutathione peroxidase family.</text>
</comment>
<dbReference type="PANTHER" id="PTHR11592">
    <property type="entry name" value="GLUTATHIONE PEROXIDASE"/>
    <property type="match status" value="1"/>
</dbReference>
<name>A0A9P0AQL3_BRAAE</name>
<evidence type="ECO:0000256" key="1">
    <source>
        <dbReference type="ARBA" id="ARBA00006926"/>
    </source>
</evidence>
<feature type="domain" description="Thioredoxin" evidence="8">
    <location>
        <begin position="46"/>
        <end position="207"/>
    </location>
</feature>
<evidence type="ECO:0000256" key="4">
    <source>
        <dbReference type="ARBA" id="ARBA00023002"/>
    </source>
</evidence>
<dbReference type="SUPFAM" id="SSF52833">
    <property type="entry name" value="Thioredoxin-like"/>
    <property type="match status" value="1"/>
</dbReference>
<dbReference type="CDD" id="cd00340">
    <property type="entry name" value="GSH_Peroxidase"/>
    <property type="match status" value="1"/>
</dbReference>
<dbReference type="InterPro" id="IPR029759">
    <property type="entry name" value="GPX_AS"/>
</dbReference>
<dbReference type="EMBL" id="OV121132">
    <property type="protein sequence ID" value="CAH0546702.1"/>
    <property type="molecule type" value="Genomic_DNA"/>
</dbReference>
<dbReference type="InterPro" id="IPR036249">
    <property type="entry name" value="Thioredoxin-like_sf"/>
</dbReference>
<evidence type="ECO:0000256" key="2">
    <source>
        <dbReference type="ARBA" id="ARBA00022559"/>
    </source>
</evidence>
<accession>A0A9P0AQL3</accession>
<dbReference type="PROSITE" id="PS00460">
    <property type="entry name" value="GLUTATHIONE_PEROXID_1"/>
    <property type="match status" value="1"/>
</dbReference>